<reference evidence="1 2" key="1">
    <citation type="submission" date="2019-12" db="EMBL/GenBank/DDBJ databases">
        <title>Engineering Photorhabdus to improve their lethality against agricultural pests.</title>
        <authorList>
            <person name="Machado R.A.R."/>
        </authorList>
    </citation>
    <scope>NUCLEOTIDE SEQUENCE [LARGE SCALE GENOMIC DNA]</scope>
    <source>
        <strain evidence="1 2">EN01</strain>
    </source>
</reference>
<protein>
    <submittedName>
        <fullName evidence="1">Uncharacterized protein</fullName>
    </submittedName>
</protein>
<evidence type="ECO:0000313" key="1">
    <source>
        <dbReference type="EMBL" id="NDL38708.1"/>
    </source>
</evidence>
<dbReference type="AlphaFoldDB" id="A0A6L9JHF3"/>
<proteinExistence type="predicted"/>
<accession>A0A6L9JHF3</accession>
<dbReference type="RefSeq" id="WP_157852133.1">
    <property type="nucleotide sequence ID" value="NZ_CAWMTZ010000225.1"/>
</dbReference>
<organism evidence="1 2">
    <name type="scientific">Photorhabdus laumondii subsp. laumondii</name>
    <name type="common">Photorhabdus luminescens subsp. laumondii</name>
    <dbReference type="NCBI Taxonomy" id="141679"/>
    <lineage>
        <taxon>Bacteria</taxon>
        <taxon>Pseudomonadati</taxon>
        <taxon>Pseudomonadota</taxon>
        <taxon>Gammaproteobacteria</taxon>
        <taxon>Enterobacterales</taxon>
        <taxon>Morganellaceae</taxon>
        <taxon>Photorhabdus</taxon>
    </lineage>
</organism>
<name>A0A6L9JHF3_PHOLM</name>
<sequence length="51" mass="5865">MDILYRQGLTSLVKILLYVLSQLLLNETKMVYLLFYVSPSLGRKGGMDEIQ</sequence>
<dbReference type="EMBL" id="WSFA01000014">
    <property type="protein sequence ID" value="NDL38708.1"/>
    <property type="molecule type" value="Genomic_DNA"/>
</dbReference>
<dbReference type="Proteomes" id="UP000479300">
    <property type="component" value="Unassembled WGS sequence"/>
</dbReference>
<comment type="caution">
    <text evidence="1">The sequence shown here is derived from an EMBL/GenBank/DDBJ whole genome shotgun (WGS) entry which is preliminary data.</text>
</comment>
<evidence type="ECO:0000313" key="2">
    <source>
        <dbReference type="Proteomes" id="UP000479300"/>
    </source>
</evidence>
<gene>
    <name evidence="1" type="ORF">GPY51_07915</name>
</gene>